<gene>
    <name evidence="3" type="ORF">CTHT_0003930</name>
</gene>
<evidence type="ECO:0000256" key="1">
    <source>
        <dbReference type="PROSITE-ProRule" id="PRU00023"/>
    </source>
</evidence>
<dbReference type="OrthoDB" id="366390at2759"/>
<name>G0RZR7_CHATD</name>
<dbReference type="AlphaFoldDB" id="G0RZR7"/>
<dbReference type="KEGG" id="cthr:CTHT_0003930"/>
<dbReference type="eggNOG" id="ENOG502RJWB">
    <property type="taxonomic scope" value="Eukaryota"/>
</dbReference>
<accession>G0RZR7</accession>
<reference evidence="3 4" key="1">
    <citation type="journal article" date="2011" name="Cell">
        <title>Insight into structure and assembly of the nuclear pore complex by utilizing the genome of a eukaryotic thermophile.</title>
        <authorList>
            <person name="Amlacher S."/>
            <person name="Sarges P."/>
            <person name="Flemming D."/>
            <person name="van Noort V."/>
            <person name="Kunze R."/>
            <person name="Devos D.P."/>
            <person name="Arumugam M."/>
            <person name="Bork P."/>
            <person name="Hurt E."/>
        </authorList>
    </citation>
    <scope>NUCLEOTIDE SEQUENCE [LARGE SCALE GENOMIC DNA]</scope>
    <source>
        <strain evidence="4">DSM 1495 / CBS 144.50 / IMI 039719</strain>
    </source>
</reference>
<organism evidence="4">
    <name type="scientific">Chaetomium thermophilum (strain DSM 1495 / CBS 144.50 / IMI 039719)</name>
    <name type="common">Thermochaetoides thermophila</name>
    <dbReference type="NCBI Taxonomy" id="759272"/>
    <lineage>
        <taxon>Eukaryota</taxon>
        <taxon>Fungi</taxon>
        <taxon>Dikarya</taxon>
        <taxon>Ascomycota</taxon>
        <taxon>Pezizomycotina</taxon>
        <taxon>Sordariomycetes</taxon>
        <taxon>Sordariomycetidae</taxon>
        <taxon>Sordariales</taxon>
        <taxon>Chaetomiaceae</taxon>
        <taxon>Thermochaetoides</taxon>
    </lineage>
</organism>
<evidence type="ECO:0000313" key="4">
    <source>
        <dbReference type="Proteomes" id="UP000008066"/>
    </source>
</evidence>
<dbReference type="HOGENOM" id="CLU_1255846_0_0_1"/>
<sequence length="220" mass="24786">MANTSSLSAPQKDFIKMAPTEKRRADRIKLIDPTLLDIAPKRKPNVPDFFYAIPEPQVVTYPDKESTSSSDDSEHEPEDAPIRAAIEPTAAHRAAKAGDIAAVEHLAKNLGSDAARVRYFSTPTAHYNEYPVLLALRYGHWNVFKTLVENGANPHCTNAMKDTIYDWPEERGVYTKDDLDAIVRYWDRVYGSRFDELCGNTPKGRAVDGLRIPDDGRKYY</sequence>
<dbReference type="RefSeq" id="XP_006690937.1">
    <property type="nucleotide sequence ID" value="XM_006690874.1"/>
</dbReference>
<dbReference type="PROSITE" id="PS50088">
    <property type="entry name" value="ANK_REPEAT"/>
    <property type="match status" value="1"/>
</dbReference>
<dbReference type="SUPFAM" id="SSF48403">
    <property type="entry name" value="Ankyrin repeat"/>
    <property type="match status" value="1"/>
</dbReference>
<dbReference type="Gene3D" id="1.25.40.20">
    <property type="entry name" value="Ankyrin repeat-containing domain"/>
    <property type="match status" value="1"/>
</dbReference>
<dbReference type="EMBL" id="GL988032">
    <property type="protein sequence ID" value="EGS23695.1"/>
    <property type="molecule type" value="Genomic_DNA"/>
</dbReference>
<evidence type="ECO:0000256" key="2">
    <source>
        <dbReference type="SAM" id="MobiDB-lite"/>
    </source>
</evidence>
<dbReference type="InterPro" id="IPR036770">
    <property type="entry name" value="Ankyrin_rpt-contain_sf"/>
</dbReference>
<dbReference type="InterPro" id="IPR002110">
    <property type="entry name" value="Ankyrin_rpt"/>
</dbReference>
<keyword evidence="4" id="KW-1185">Reference proteome</keyword>
<evidence type="ECO:0000313" key="3">
    <source>
        <dbReference type="EMBL" id="EGS23695.1"/>
    </source>
</evidence>
<dbReference type="STRING" id="759272.G0RZR7"/>
<proteinExistence type="predicted"/>
<feature type="region of interest" description="Disordered" evidence="2">
    <location>
        <begin position="1"/>
        <end position="20"/>
    </location>
</feature>
<protein>
    <submittedName>
        <fullName evidence="3">Uncharacterized protein</fullName>
    </submittedName>
</protein>
<dbReference type="Pfam" id="PF00023">
    <property type="entry name" value="Ank"/>
    <property type="match status" value="1"/>
</dbReference>
<keyword evidence="1" id="KW-0040">ANK repeat</keyword>
<dbReference type="Proteomes" id="UP000008066">
    <property type="component" value="Unassembled WGS sequence"/>
</dbReference>
<feature type="repeat" description="ANK" evidence="1">
    <location>
        <begin position="127"/>
        <end position="159"/>
    </location>
</feature>
<dbReference type="GeneID" id="18254431"/>